<evidence type="ECO:0000313" key="3">
    <source>
        <dbReference type="Proteomes" id="UP000662818"/>
    </source>
</evidence>
<dbReference type="InterPro" id="IPR027417">
    <property type="entry name" value="P-loop_NTPase"/>
</dbReference>
<dbReference type="Pfam" id="PF25872">
    <property type="entry name" value="HTH_77"/>
    <property type="match status" value="1"/>
</dbReference>
<dbReference type="Proteomes" id="UP000662818">
    <property type="component" value="Chromosome"/>
</dbReference>
<dbReference type="PANTHER" id="PTHR47691:SF3">
    <property type="entry name" value="HTH-TYPE TRANSCRIPTIONAL REGULATOR RV0890C-RELATED"/>
    <property type="match status" value="1"/>
</dbReference>
<evidence type="ECO:0000313" key="2">
    <source>
        <dbReference type="EMBL" id="QSR24232.1"/>
    </source>
</evidence>
<dbReference type="SUPFAM" id="SSF48452">
    <property type="entry name" value="TPR-like"/>
    <property type="match status" value="1"/>
</dbReference>
<dbReference type="InterPro" id="IPR011990">
    <property type="entry name" value="TPR-like_helical_dom_sf"/>
</dbReference>
<dbReference type="SUPFAM" id="SSF52540">
    <property type="entry name" value="P-loop containing nucleoside triphosphate hydrolases"/>
    <property type="match status" value="1"/>
</dbReference>
<dbReference type="Gene3D" id="1.10.10.10">
    <property type="entry name" value="Winged helix-like DNA-binding domain superfamily/Winged helix DNA-binding domain"/>
    <property type="match status" value="1"/>
</dbReference>
<dbReference type="PRINTS" id="PR00038">
    <property type="entry name" value="HTHLUXR"/>
</dbReference>
<sequence>MAAVRELVAPGRVVTLTGAGGAGKTRIARRVIAEGSSGRWSSAWVVELADATEQDMVGELVAGALDLQVPSGAWDGSVLADFFADRPGLLVLDNCEHRAAGVAGLVSDLLAACPGLSILATSRLPLGVTRETVYQVPPLPAPEPGVVVDLESAAGYDSIALYVSRAAEAMATFRLTAENVVSVGALVARLEGLPLAIELAAARVRFLSPDALLNRIDDHLALLETELRDVPSRQRSLAASVGWSHELCSPAERELWARLSVFTGGFELEAAELICAGDGIAPGEVLVLLSALVDMSVVGRVGETGSRFRMLETIRQFGAERLAASGAAAHWRDRHLEWYAALVARLEQEWVGPDQLAWMDWLRIEHPNLRAALEHAVGSPTSAAVALRMCRDLEPLWICGGHLGEARRWIERAIAGTDGAHQDKVAALRLCAWFAALQLDLGYARTRVEDAAGLLDASDHRSRGDYLFAAGVVATWEQDFEEGVARLVESARAYADAGHGPGVLEAQLNRAIAHVFAGDYESAGAVCRACLEVTDPLGETYIGAYARWALGLAALMSGDVAEAAELEQDGLARSSSLGDQLAMALQLEVLAWLAAIQFDFDRAVPLLGGAELFWRMMSMPVALTPGVSDFRSLGEAQVRSQTGDAFFDEAFARGLAMAPHDVVTMGLSSHPTSVDEVARGQRTGPLSRRETEVAALIAEGLTNRDIAERLFLSERTVQGHVQSILRKLDFRSRSRVAVWFVGESGA</sequence>
<dbReference type="InterPro" id="IPR058852">
    <property type="entry name" value="HTH_77"/>
</dbReference>
<dbReference type="SUPFAM" id="SSF46894">
    <property type="entry name" value="C-terminal effector domain of the bipartite response regulators"/>
    <property type="match status" value="1"/>
</dbReference>
<dbReference type="PROSITE" id="PS50043">
    <property type="entry name" value="HTH_LUXR_2"/>
    <property type="match status" value="1"/>
</dbReference>
<keyword evidence="3" id="KW-1185">Reference proteome</keyword>
<dbReference type="Pfam" id="PF00196">
    <property type="entry name" value="GerE"/>
    <property type="match status" value="1"/>
</dbReference>
<evidence type="ECO:0000259" key="1">
    <source>
        <dbReference type="PROSITE" id="PS50043"/>
    </source>
</evidence>
<dbReference type="InterPro" id="IPR000792">
    <property type="entry name" value="Tscrpt_reg_LuxR_C"/>
</dbReference>
<dbReference type="InterPro" id="IPR036388">
    <property type="entry name" value="WH-like_DNA-bd_sf"/>
</dbReference>
<dbReference type="EMBL" id="CP022295">
    <property type="protein sequence ID" value="QSR24232.1"/>
    <property type="molecule type" value="Genomic_DNA"/>
</dbReference>
<dbReference type="PROSITE" id="PS00622">
    <property type="entry name" value="HTH_LUXR_1"/>
    <property type="match status" value="1"/>
</dbReference>
<accession>A0ABX7PEN4</accession>
<dbReference type="PANTHER" id="PTHR47691">
    <property type="entry name" value="REGULATOR-RELATED"/>
    <property type="match status" value="1"/>
</dbReference>
<dbReference type="CDD" id="cd06170">
    <property type="entry name" value="LuxR_C_like"/>
    <property type="match status" value="1"/>
</dbReference>
<gene>
    <name evidence="2" type="ORF">CFH99_01160</name>
</gene>
<dbReference type="SMART" id="SM00421">
    <property type="entry name" value="HTH_LUXR"/>
    <property type="match status" value="1"/>
</dbReference>
<proteinExistence type="predicted"/>
<dbReference type="Gene3D" id="1.25.40.10">
    <property type="entry name" value="Tetratricopeptide repeat domain"/>
    <property type="match status" value="1"/>
</dbReference>
<feature type="domain" description="HTH luxR-type" evidence="1">
    <location>
        <begin position="679"/>
        <end position="744"/>
    </location>
</feature>
<organism evidence="2 3">
    <name type="scientific">Nocardioides aromaticivorans</name>
    <dbReference type="NCBI Taxonomy" id="200618"/>
    <lineage>
        <taxon>Bacteria</taxon>
        <taxon>Bacillati</taxon>
        <taxon>Actinomycetota</taxon>
        <taxon>Actinomycetes</taxon>
        <taxon>Propionibacteriales</taxon>
        <taxon>Nocardioidaceae</taxon>
        <taxon>Nocardioides</taxon>
    </lineage>
</organism>
<protein>
    <recommendedName>
        <fullName evidence="1">HTH luxR-type domain-containing protein</fullName>
    </recommendedName>
</protein>
<reference evidence="2 3" key="1">
    <citation type="submission" date="2017-06" db="EMBL/GenBank/DDBJ databases">
        <title>Complete Genome Sequence of the Soil Carbazole-Degrading Bacterium Nocardioides aromaticivorans IC177.</title>
        <authorList>
            <person name="Vejarano F."/>
            <person name="Suzuki-Minakuchi C."/>
            <person name="Ohtsubo Y."/>
            <person name="Tsuda M."/>
            <person name="Okada K."/>
            <person name="Nojiri H."/>
        </authorList>
    </citation>
    <scope>NUCLEOTIDE SEQUENCE [LARGE SCALE GENOMIC DNA]</scope>
    <source>
        <strain evidence="2 3">IC177</strain>
    </source>
</reference>
<name>A0ABX7PEN4_9ACTN</name>
<dbReference type="InterPro" id="IPR016032">
    <property type="entry name" value="Sig_transdc_resp-reg_C-effctor"/>
</dbReference>
<dbReference type="Gene3D" id="3.40.50.300">
    <property type="entry name" value="P-loop containing nucleotide triphosphate hydrolases"/>
    <property type="match status" value="1"/>
</dbReference>